<protein>
    <submittedName>
        <fullName evidence="8">LETM1 domain-containing protein 1</fullName>
    </submittedName>
</protein>
<evidence type="ECO:0000256" key="1">
    <source>
        <dbReference type="ARBA" id="ARBA00004434"/>
    </source>
</evidence>
<dbReference type="InterPro" id="IPR033122">
    <property type="entry name" value="LETM1-like_RBD"/>
</dbReference>
<dbReference type="OMA" id="EGGVHNM"/>
<evidence type="ECO:0000256" key="3">
    <source>
        <dbReference type="ARBA" id="ARBA00022792"/>
    </source>
</evidence>
<name>A0A1L8HI64_XENLA</name>
<keyword evidence="2" id="KW-0812">Transmembrane</keyword>
<dbReference type="PaxDb" id="8355-A0A1L8HI64"/>
<dbReference type="GO" id="GO:0030003">
    <property type="term" value="P:intracellular monoatomic cation homeostasis"/>
    <property type="evidence" value="ECO:0007669"/>
    <property type="project" value="TreeGrafter"/>
</dbReference>
<evidence type="ECO:0000313" key="7">
    <source>
        <dbReference type="Proteomes" id="UP000186698"/>
    </source>
</evidence>
<dbReference type="GeneID" id="108708605"/>
<evidence type="ECO:0000313" key="8">
    <source>
        <dbReference type="RefSeq" id="XP_018102979.1"/>
    </source>
</evidence>
<dbReference type="PANTHER" id="PTHR14009">
    <property type="entry name" value="LEUCINE ZIPPER-EF-HAND CONTAINING TRANSMEMBRANE PROTEIN"/>
    <property type="match status" value="1"/>
</dbReference>
<dbReference type="KEGG" id="xla:108708605"/>
<evidence type="ECO:0000256" key="5">
    <source>
        <dbReference type="ARBA" id="ARBA00023128"/>
    </source>
</evidence>
<dbReference type="Pfam" id="PF07766">
    <property type="entry name" value="LETM1_RBD"/>
    <property type="match status" value="1"/>
</dbReference>
<dbReference type="AGR" id="Xenbase:XB-GENE-6487325"/>
<proteinExistence type="predicted"/>
<evidence type="ECO:0000256" key="6">
    <source>
        <dbReference type="ARBA" id="ARBA00023136"/>
    </source>
</evidence>
<keyword evidence="5" id="KW-0496">Mitochondrion</keyword>
<dbReference type="GO" id="GO:0005743">
    <property type="term" value="C:mitochondrial inner membrane"/>
    <property type="evidence" value="ECO:0007669"/>
    <property type="project" value="UniProtKB-SubCell"/>
</dbReference>
<keyword evidence="3" id="KW-0999">Mitochondrion inner membrane</keyword>
<evidence type="ECO:0000256" key="2">
    <source>
        <dbReference type="ARBA" id="ARBA00022692"/>
    </source>
</evidence>
<dbReference type="AlphaFoldDB" id="A0A1L8HI64"/>
<keyword evidence="6" id="KW-0472">Membrane</keyword>
<reference evidence="8" key="1">
    <citation type="submission" date="2025-08" db="UniProtKB">
        <authorList>
            <consortium name="RefSeq"/>
        </authorList>
    </citation>
    <scope>IDENTIFICATION</scope>
    <source>
        <strain evidence="8">J_2021</strain>
        <tissue evidence="8">Erythrocytes</tissue>
    </source>
</reference>
<dbReference type="OrthoDB" id="73691at2759"/>
<dbReference type="STRING" id="8355.A0A1L8HI64"/>
<dbReference type="PANTHER" id="PTHR14009:SF13">
    <property type="entry name" value="LETM1 DOMAIN-CONTAINING PROTEIN 1"/>
    <property type="match status" value="1"/>
</dbReference>
<keyword evidence="7" id="KW-1185">Reference proteome</keyword>
<dbReference type="InterPro" id="IPR044202">
    <property type="entry name" value="LETM1/MDM38-like"/>
</dbReference>
<gene>
    <name evidence="8 9" type="primary">letmd1.L</name>
</gene>
<keyword evidence="4" id="KW-1133">Transmembrane helix</keyword>
<dbReference type="CTD" id="108708605"/>
<evidence type="ECO:0000313" key="9">
    <source>
        <dbReference type="Xenbase" id="XB-GENE-6487325"/>
    </source>
</evidence>
<dbReference type="Xenbase" id="XB-GENE-6487325">
    <property type="gene designation" value="letmd1.L"/>
</dbReference>
<sequence>MLSVMALCRTRNCRFMMSENGRRMRNCVLLLYQPCHLSTNSKPKSMLSIITSKAKYANEQYERFLERKFPKFYLLYSTFMKGFWMLMTEAKEVGYIKQRMRNEGIPFQQLPYREMEKLRQFRRDIIKAAPVVIISIPPFANYLVFVLMYFFPRQLLIRHFWTPKQQEEFMDIYHRMRVEVYPEIFDGLLKAVPKLSERNLRNQMLQLCTLVQHGTHPQVENLQAVCTAFSGPPLGMKRLDVQQMKALSRVMFLTPHLPAFLLQRRLGSHICEIQNLDCALLKLGVNELSEEELKRACYVRGLNSTHLSKEDCKTWLNCWLQLSSRLKVSEASLLLHSMILLSANYLQSLKQ</sequence>
<dbReference type="RefSeq" id="XP_018102979.1">
    <property type="nucleotide sequence ID" value="XM_018247490.2"/>
</dbReference>
<comment type="subcellular location">
    <subcellularLocation>
        <location evidence="1">Mitochondrion inner membrane</location>
        <topology evidence="1">Single-pass membrane protein</topology>
    </subcellularLocation>
</comment>
<dbReference type="Proteomes" id="UP000186698">
    <property type="component" value="Chromosome 2L"/>
</dbReference>
<evidence type="ECO:0000256" key="4">
    <source>
        <dbReference type="ARBA" id="ARBA00022989"/>
    </source>
</evidence>
<dbReference type="GO" id="GO:0005739">
    <property type="term" value="C:mitochondrion"/>
    <property type="evidence" value="ECO:0000318"/>
    <property type="project" value="GO_Central"/>
</dbReference>
<organism evidence="7 8">
    <name type="scientific">Xenopus laevis</name>
    <name type="common">African clawed frog</name>
    <dbReference type="NCBI Taxonomy" id="8355"/>
    <lineage>
        <taxon>Eukaryota</taxon>
        <taxon>Metazoa</taxon>
        <taxon>Chordata</taxon>
        <taxon>Craniata</taxon>
        <taxon>Vertebrata</taxon>
        <taxon>Euteleostomi</taxon>
        <taxon>Amphibia</taxon>
        <taxon>Batrachia</taxon>
        <taxon>Anura</taxon>
        <taxon>Pipoidea</taxon>
        <taxon>Pipidae</taxon>
        <taxon>Xenopodinae</taxon>
        <taxon>Xenopus</taxon>
        <taxon>Xenopus</taxon>
    </lineage>
</organism>
<dbReference type="Bgee" id="108708605">
    <property type="expression patterns" value="Expressed in blastula and 19 other cell types or tissues"/>
</dbReference>
<accession>A0A1L8HI64</accession>
<dbReference type="GO" id="GO:0043022">
    <property type="term" value="F:ribosome binding"/>
    <property type="evidence" value="ECO:0007669"/>
    <property type="project" value="InterPro"/>
</dbReference>
<dbReference type="PROSITE" id="PS51758">
    <property type="entry name" value="LETM1_RBD"/>
    <property type="match status" value="1"/>
</dbReference>